<evidence type="ECO:0000313" key="4">
    <source>
        <dbReference type="Proteomes" id="UP001370758"/>
    </source>
</evidence>
<gene>
    <name evidence="3" type="ORF">TWF481_008733</name>
</gene>
<evidence type="ECO:0000256" key="1">
    <source>
        <dbReference type="SAM" id="MobiDB-lite"/>
    </source>
</evidence>
<feature type="compositionally biased region" description="Low complexity" evidence="1">
    <location>
        <begin position="410"/>
        <end position="421"/>
    </location>
</feature>
<name>A0AAV9W9U2_9PEZI</name>
<comment type="caution">
    <text evidence="3">The sequence shown here is derived from an EMBL/GenBank/DDBJ whole genome shotgun (WGS) entry which is preliminary data.</text>
</comment>
<feature type="region of interest" description="Disordered" evidence="1">
    <location>
        <begin position="407"/>
        <end position="448"/>
    </location>
</feature>
<organism evidence="3 4">
    <name type="scientific">Arthrobotrys musiformis</name>
    <dbReference type="NCBI Taxonomy" id="47236"/>
    <lineage>
        <taxon>Eukaryota</taxon>
        <taxon>Fungi</taxon>
        <taxon>Dikarya</taxon>
        <taxon>Ascomycota</taxon>
        <taxon>Pezizomycotina</taxon>
        <taxon>Orbiliomycetes</taxon>
        <taxon>Orbiliales</taxon>
        <taxon>Orbiliaceae</taxon>
        <taxon>Arthrobotrys</taxon>
    </lineage>
</organism>
<dbReference type="AlphaFoldDB" id="A0AAV9W9U2"/>
<dbReference type="EMBL" id="JAVHJL010000005">
    <property type="protein sequence ID" value="KAK6503729.1"/>
    <property type="molecule type" value="Genomic_DNA"/>
</dbReference>
<sequence>MPKLPSLWRNFLILSTFSVAHAFRIEFGYGATTGKFELLQAPAVYSPTDENCHQINNALAPDEGVDFITVQTTSPNDGAPAGIIAFYANNEACENSSPIYISWFKPDYKAVQAAAPYWTIIHLGSLQAGWTLGQMGYPEPKAWRNIPRRGISPEIGIVRRLKLKPGDTAMLFDEGWAVDSGGVVWDQAEPTEETADLQAFQAVAENPQRTPSFQTRQADGTEIFIYPDGSGKAVVPNGPVVDMRADRTSVAHQTGPDGFVAEFNPRTGALIQDSRGMNLRLNLEELEDIEALEAAGLFESPQLFNEVMSGLQSSLFSPNGENYDALARLNGDFVVDLGGQTEQDDPQESDQSAQRNPKSKGLFKKIGSGIKNGYNWVRRRCKLRGRGSIRSSVSPECAADLEYMRENDFSPSPGSSPSGISDLDGFANGPRNYPFDHDQGIGNPGADELSFKYAFSPVPDGTNGDEYITEENLESPYFARIKANDFTFRDTENSRGSNDPNMEQEVDEVIEAQNPVEEHPLGILNILNRKKDTSEFTFKGDEAIKTIDEIYEDEPVASYPEMDDIEEEVVVQDISRTSGSQ</sequence>
<feature type="signal peptide" evidence="2">
    <location>
        <begin position="1"/>
        <end position="22"/>
    </location>
</feature>
<feature type="region of interest" description="Disordered" evidence="1">
    <location>
        <begin position="336"/>
        <end position="366"/>
    </location>
</feature>
<keyword evidence="4" id="KW-1185">Reference proteome</keyword>
<dbReference type="Proteomes" id="UP001370758">
    <property type="component" value="Unassembled WGS sequence"/>
</dbReference>
<reference evidence="3 4" key="1">
    <citation type="submission" date="2023-08" db="EMBL/GenBank/DDBJ databases">
        <authorList>
            <person name="Palmer J.M."/>
        </authorList>
    </citation>
    <scope>NUCLEOTIDE SEQUENCE [LARGE SCALE GENOMIC DNA]</scope>
    <source>
        <strain evidence="3 4">TWF481</strain>
    </source>
</reference>
<feature type="chain" id="PRO_5043765639" evidence="2">
    <location>
        <begin position="23"/>
        <end position="581"/>
    </location>
</feature>
<evidence type="ECO:0000313" key="3">
    <source>
        <dbReference type="EMBL" id="KAK6503729.1"/>
    </source>
</evidence>
<evidence type="ECO:0000256" key="2">
    <source>
        <dbReference type="SAM" id="SignalP"/>
    </source>
</evidence>
<protein>
    <submittedName>
        <fullName evidence="3">Uncharacterized protein</fullName>
    </submittedName>
</protein>
<proteinExistence type="predicted"/>
<keyword evidence="2" id="KW-0732">Signal</keyword>
<accession>A0AAV9W9U2</accession>